<feature type="compositionally biased region" description="Basic and acidic residues" evidence="1">
    <location>
        <begin position="1236"/>
        <end position="1245"/>
    </location>
</feature>
<feature type="compositionally biased region" description="Polar residues" evidence="1">
    <location>
        <begin position="1067"/>
        <end position="1082"/>
    </location>
</feature>
<feature type="compositionally biased region" description="Polar residues" evidence="1">
    <location>
        <begin position="234"/>
        <end position="251"/>
    </location>
</feature>
<proteinExistence type="predicted"/>
<dbReference type="PANTHER" id="PTHR31949">
    <property type="entry name" value="GASTRIC MUCIN-LIKE PROTEIN"/>
    <property type="match status" value="1"/>
</dbReference>
<dbReference type="EMBL" id="GDJX01007431">
    <property type="protein sequence ID" value="JAT60505.1"/>
    <property type="molecule type" value="Transcribed_RNA"/>
</dbReference>
<feature type="compositionally biased region" description="Low complexity" evidence="1">
    <location>
        <begin position="212"/>
        <end position="222"/>
    </location>
</feature>
<feature type="region of interest" description="Disordered" evidence="1">
    <location>
        <begin position="1"/>
        <end position="36"/>
    </location>
</feature>
<name>A0A1D1Z0R7_9ARAE</name>
<feature type="compositionally biased region" description="Polar residues" evidence="1">
    <location>
        <begin position="144"/>
        <end position="163"/>
    </location>
</feature>
<feature type="compositionally biased region" description="Polar residues" evidence="1">
    <location>
        <begin position="333"/>
        <end position="342"/>
    </location>
</feature>
<protein>
    <submittedName>
        <fullName evidence="2">Uncharacterized protein</fullName>
    </submittedName>
</protein>
<feature type="compositionally biased region" description="Polar residues" evidence="1">
    <location>
        <begin position="275"/>
        <end position="297"/>
    </location>
</feature>
<feature type="compositionally biased region" description="Polar residues" evidence="1">
    <location>
        <begin position="194"/>
        <end position="206"/>
    </location>
</feature>
<accession>A0A1D1Z0R7</accession>
<sequence>MPPSPSSRCSPQRGVRMENDHKRGHIFESGSPVKTKDDDLALFNDMQMQERDNSLLHSTDHSENSSYFKLKIPFRGESSELLSVDSEENDYDWLLTPPDTPLFPSLDDDEPAPVNLVSRSRAPTRPITISRPSMTGKSHRASRSSDSPCQLSPSPRSGSNMPQSGRRPSYARHSSPTPVSRPATPSRGPASPPIKSSTPTARSPTLNFRRMSTGSSGSITSSPRKGASPVKASRANSSSPKLRGWQTNLPLFSSEPPPNHQISISDRPVLHERGSSPSYGNKGDSSLRSGRQSLVPTSSRSVSSSHNHDRDRFRSHSKGSIASSGDDDADSLYSVNSGNSASPALRENGGFANSRNMMFSQKPSRTLTASSAPKRSFNSDVREVDQHKSSQSTFRPLFSSVPASTFYVGKANTMHHPVFSRNSSLTSSSNASSELGTSVVVDTEINEHDQNDIVGEWEKMPDAVAQEEIFAFDKKDEIVNIGNEICIVKLQNILGDLGGSFERTMESDELEQLTSGLVDIAVTLPTSEFSPASGCHSDVDSVAINVICFKCNKSFRAFETTDAKVDVCQQCAEKDGSASYGMYAAGLPQTMIHVSHHPDLCPNMAVMVDKSCEKSLIEINVPEVAKETRSGECQSSAEKGHVCFPDISPIKLVTSKREEHLPVKVPECEPEVVSTSCSGGGNFQQFHSLISNQKLIIDCAEGAGISVLLKRSNSSKESIVQGRALTAARILSLVPSETRDNVNALKVSATQGMSSAPSSVDLGSLRQSEARAHRQLGSSKTDMGCVRNEPGLSSQNTEAFLPKTLNNFHEDLIHIKVSYAKDNVNALQDCVTWERSSASSSIDLGSSRQTEAGIQRQLTCSNNGMECVRTDLSLKTQSAKTFLSEGSCNSQEDLSPPHVDRSKEKVDGSAEVLLHGIHGESTVVTEEHVQSLEKAEPCGTHSSFITAFISAGDEIIHGDSCRKLDSSCTVSEMQNTLLGSMSTSDISDERHVSYVNFEAHLSQIMSAAEEVMPGKIWDSYQTEEVEIINTSPCRISISETLSQSSSGTPAVLEDENNSFEGSKMENESSQSMSNIVESSNSHSISPTLEDVLISSLESRKIYHVHDIQVQGETAITVEGPGGNKSRFLTLEEATDTILFCSSIIHDLAFKAAAIAIEKEHSPPVQETGRPTVMLLGKSTFDRKDQRRVPAKHTPKSQKTKRKRLETDSMLPVAEAGNIVKNHDAPVLNSELPNKADSTKPPKLESKCNCTVM</sequence>
<feature type="compositionally biased region" description="Low complexity" evidence="1">
    <location>
        <begin position="1"/>
        <end position="11"/>
    </location>
</feature>
<feature type="compositionally biased region" description="Basic residues" evidence="1">
    <location>
        <begin position="1188"/>
        <end position="1203"/>
    </location>
</feature>
<gene>
    <name evidence="2" type="ORF">g.53248</name>
</gene>
<feature type="region of interest" description="Disordered" evidence="1">
    <location>
        <begin position="92"/>
        <end position="391"/>
    </location>
</feature>
<dbReference type="AlphaFoldDB" id="A0A1D1Z0R7"/>
<evidence type="ECO:0000256" key="1">
    <source>
        <dbReference type="SAM" id="MobiDB-lite"/>
    </source>
</evidence>
<dbReference type="GO" id="GO:0043622">
    <property type="term" value="P:cortical microtubule organization"/>
    <property type="evidence" value="ECO:0007669"/>
    <property type="project" value="TreeGrafter"/>
</dbReference>
<feature type="region of interest" description="Disordered" evidence="1">
    <location>
        <begin position="1179"/>
        <end position="1252"/>
    </location>
</feature>
<evidence type="ECO:0000313" key="2">
    <source>
        <dbReference type="EMBL" id="JAT60505.1"/>
    </source>
</evidence>
<reference evidence="2" key="1">
    <citation type="submission" date="2015-07" db="EMBL/GenBank/DDBJ databases">
        <title>Transcriptome Assembly of Anthurium amnicola.</title>
        <authorList>
            <person name="Suzuki J."/>
        </authorList>
    </citation>
    <scope>NUCLEOTIDE SEQUENCE</scope>
</reference>
<dbReference type="GO" id="GO:0055028">
    <property type="term" value="C:cortical microtubule"/>
    <property type="evidence" value="ECO:0007669"/>
    <property type="project" value="TreeGrafter"/>
</dbReference>
<dbReference type="PANTHER" id="PTHR31949:SF3">
    <property type="entry name" value="RUN_FYVE DOMAIN PROTEIN"/>
    <property type="match status" value="1"/>
</dbReference>
<feature type="region of interest" description="Disordered" evidence="1">
    <location>
        <begin position="1040"/>
        <end position="1082"/>
    </location>
</feature>
<organism evidence="2">
    <name type="scientific">Anthurium amnicola</name>
    <dbReference type="NCBI Taxonomy" id="1678845"/>
    <lineage>
        <taxon>Eukaryota</taxon>
        <taxon>Viridiplantae</taxon>
        <taxon>Streptophyta</taxon>
        <taxon>Embryophyta</taxon>
        <taxon>Tracheophyta</taxon>
        <taxon>Spermatophyta</taxon>
        <taxon>Magnoliopsida</taxon>
        <taxon>Liliopsida</taxon>
        <taxon>Araceae</taxon>
        <taxon>Pothoideae</taxon>
        <taxon>Potheae</taxon>
        <taxon>Anthurium</taxon>
    </lineage>
</organism>
<feature type="compositionally biased region" description="Polar residues" evidence="1">
    <location>
        <begin position="351"/>
        <end position="379"/>
    </location>
</feature>